<reference evidence="5 6" key="1">
    <citation type="journal article" date="2018" name="Gigascience">
        <title>Genomes of trombidid mites reveal novel predicted allergens and laterally-transferred genes associated with secondary metabolism.</title>
        <authorList>
            <person name="Dong X."/>
            <person name="Chaisiri K."/>
            <person name="Xia D."/>
            <person name="Armstrong S.D."/>
            <person name="Fang Y."/>
            <person name="Donnelly M.J."/>
            <person name="Kadowaki T."/>
            <person name="McGarry J.W."/>
            <person name="Darby A.C."/>
            <person name="Makepeace B.L."/>
        </authorList>
    </citation>
    <scope>NUCLEOTIDE SEQUENCE [LARGE SCALE GENOMIC DNA]</scope>
    <source>
        <strain evidence="5">UoL-UT</strain>
    </source>
</reference>
<dbReference type="SUPFAM" id="SSF53474">
    <property type="entry name" value="alpha/beta-Hydrolases"/>
    <property type="match status" value="1"/>
</dbReference>
<evidence type="ECO:0000256" key="3">
    <source>
        <dbReference type="SAM" id="SignalP"/>
    </source>
</evidence>
<dbReference type="InterPro" id="IPR002018">
    <property type="entry name" value="CarbesteraseB"/>
</dbReference>
<sequence length="176" mass="19473">MASNLFSRVILMSGSALSPWALALDAETYARNLAKVLNCPNFDNVIMVDCLRSKSVDEILRVDLKVPQYLTSFGPIVDGIVVPSEPKVLIKKALEQSSSTSSSSFSSPSSLYSVPTAFDRSGHASSVTSYDLLFGITRVETPFVFSGHEEKHGIDLSRRDRVLRTLVRNLFDYHQQ</sequence>
<dbReference type="Pfam" id="PF00135">
    <property type="entry name" value="COesterase"/>
    <property type="match status" value="1"/>
</dbReference>
<dbReference type="PANTHER" id="PTHR43903">
    <property type="entry name" value="NEUROLIGIN"/>
    <property type="match status" value="1"/>
</dbReference>
<keyword evidence="6" id="KW-1185">Reference proteome</keyword>
<feature type="non-terminal residue" evidence="5">
    <location>
        <position position="176"/>
    </location>
</feature>
<name>A0A443SIE2_9ACAR</name>
<protein>
    <submittedName>
        <fullName evidence="5">Neuroligin-1-like protein</fullName>
    </submittedName>
</protein>
<evidence type="ECO:0000313" key="5">
    <source>
        <dbReference type="EMBL" id="RWS27280.1"/>
    </source>
</evidence>
<feature type="domain" description="Carboxylesterase type B" evidence="4">
    <location>
        <begin position="2"/>
        <end position="94"/>
    </location>
</feature>
<comment type="similarity">
    <text evidence="1">Belongs to the type-B carboxylesterase/lipase family.</text>
</comment>
<dbReference type="InterPro" id="IPR051093">
    <property type="entry name" value="Neuroligin/BSAL"/>
</dbReference>
<evidence type="ECO:0000256" key="2">
    <source>
        <dbReference type="ARBA" id="ARBA00023180"/>
    </source>
</evidence>
<keyword evidence="3" id="KW-0732">Signal</keyword>
<dbReference type="OrthoDB" id="3200163at2759"/>
<dbReference type="AlphaFoldDB" id="A0A443SIE2"/>
<dbReference type="STRING" id="299467.A0A443SIE2"/>
<evidence type="ECO:0000313" key="6">
    <source>
        <dbReference type="Proteomes" id="UP000288716"/>
    </source>
</evidence>
<gene>
    <name evidence="5" type="ORF">B4U80_10953</name>
</gene>
<proteinExistence type="inferred from homology"/>
<accession>A0A443SIE2</accession>
<dbReference type="EMBL" id="NCKV01002132">
    <property type="protein sequence ID" value="RWS27280.1"/>
    <property type="molecule type" value="Genomic_DNA"/>
</dbReference>
<organism evidence="5 6">
    <name type="scientific">Leptotrombidium deliense</name>
    <dbReference type="NCBI Taxonomy" id="299467"/>
    <lineage>
        <taxon>Eukaryota</taxon>
        <taxon>Metazoa</taxon>
        <taxon>Ecdysozoa</taxon>
        <taxon>Arthropoda</taxon>
        <taxon>Chelicerata</taxon>
        <taxon>Arachnida</taxon>
        <taxon>Acari</taxon>
        <taxon>Acariformes</taxon>
        <taxon>Trombidiformes</taxon>
        <taxon>Prostigmata</taxon>
        <taxon>Anystina</taxon>
        <taxon>Parasitengona</taxon>
        <taxon>Trombiculoidea</taxon>
        <taxon>Trombiculidae</taxon>
        <taxon>Leptotrombidium</taxon>
    </lineage>
</organism>
<keyword evidence="2" id="KW-0325">Glycoprotein</keyword>
<evidence type="ECO:0000259" key="4">
    <source>
        <dbReference type="Pfam" id="PF00135"/>
    </source>
</evidence>
<dbReference type="VEuPathDB" id="VectorBase:LDEU004759"/>
<dbReference type="Proteomes" id="UP000288716">
    <property type="component" value="Unassembled WGS sequence"/>
</dbReference>
<feature type="chain" id="PRO_5019156241" evidence="3">
    <location>
        <begin position="24"/>
        <end position="176"/>
    </location>
</feature>
<feature type="signal peptide" evidence="3">
    <location>
        <begin position="1"/>
        <end position="23"/>
    </location>
</feature>
<comment type="caution">
    <text evidence="5">The sequence shown here is derived from an EMBL/GenBank/DDBJ whole genome shotgun (WGS) entry which is preliminary data.</text>
</comment>
<dbReference type="Gene3D" id="3.40.50.1820">
    <property type="entry name" value="alpha/beta hydrolase"/>
    <property type="match status" value="1"/>
</dbReference>
<evidence type="ECO:0000256" key="1">
    <source>
        <dbReference type="ARBA" id="ARBA00005964"/>
    </source>
</evidence>
<dbReference type="InterPro" id="IPR029058">
    <property type="entry name" value="AB_hydrolase_fold"/>
</dbReference>